<dbReference type="EMBL" id="JACRVF010000004">
    <property type="protein sequence ID" value="MBC5993833.1"/>
    <property type="molecule type" value="Genomic_DNA"/>
</dbReference>
<feature type="signal peptide" evidence="1">
    <location>
        <begin position="1"/>
        <end position="23"/>
    </location>
</feature>
<evidence type="ECO:0000313" key="2">
    <source>
        <dbReference type="EMBL" id="MBC5993833.1"/>
    </source>
</evidence>
<gene>
    <name evidence="2" type="ORF">H8S84_13385</name>
</gene>
<evidence type="ECO:0000256" key="1">
    <source>
        <dbReference type="SAM" id="SignalP"/>
    </source>
</evidence>
<dbReference type="Proteomes" id="UP000603640">
    <property type="component" value="Unassembled WGS sequence"/>
</dbReference>
<name>A0A923SJH7_9BACT</name>
<organism evidence="2 3">
    <name type="scientific">Pontibacter cellulosilyticus</name>
    <dbReference type="NCBI Taxonomy" id="1720253"/>
    <lineage>
        <taxon>Bacteria</taxon>
        <taxon>Pseudomonadati</taxon>
        <taxon>Bacteroidota</taxon>
        <taxon>Cytophagia</taxon>
        <taxon>Cytophagales</taxon>
        <taxon>Hymenobacteraceae</taxon>
        <taxon>Pontibacter</taxon>
    </lineage>
</organism>
<proteinExistence type="predicted"/>
<reference evidence="2" key="1">
    <citation type="submission" date="2020-08" db="EMBL/GenBank/DDBJ databases">
        <title>Pontibacter sp. SD6 16S ribosomal RNA gene Genome sequencing and assembly.</title>
        <authorList>
            <person name="Kang M."/>
        </authorList>
    </citation>
    <scope>NUCLEOTIDE SEQUENCE</scope>
    <source>
        <strain evidence="2">SD6</strain>
    </source>
</reference>
<protein>
    <recommendedName>
        <fullName evidence="4">GLPGLI family protein</fullName>
    </recommendedName>
</protein>
<feature type="chain" id="PRO_5038031390" description="GLPGLI family protein" evidence="1">
    <location>
        <begin position="24"/>
        <end position="123"/>
    </location>
</feature>
<dbReference type="AlphaFoldDB" id="A0A923SJH7"/>
<accession>A0A923SJH7</accession>
<dbReference type="RefSeq" id="WP_187067869.1">
    <property type="nucleotide sequence ID" value="NZ_JACRVF010000004.1"/>
</dbReference>
<keyword evidence="1" id="KW-0732">Signal</keyword>
<comment type="caution">
    <text evidence="2">The sequence shown here is derived from an EMBL/GenBank/DDBJ whole genome shotgun (WGS) entry which is preliminary data.</text>
</comment>
<keyword evidence="3" id="KW-1185">Reference proteome</keyword>
<evidence type="ECO:0000313" key="3">
    <source>
        <dbReference type="Proteomes" id="UP000603640"/>
    </source>
</evidence>
<evidence type="ECO:0008006" key="4">
    <source>
        <dbReference type="Google" id="ProtNLM"/>
    </source>
</evidence>
<sequence>MKKLLTATLTLVVILVISAQASAQVATFNSLSLHFSNTILTTAQYQQVLEGTKPNKQIVEDTPGKQALVALPATGYAFGDNTLSEPAEILATPVSEAEPMAIALDNWINKELALQQPKRRGKN</sequence>